<keyword evidence="2 7" id="KW-0489">Methyltransferase</keyword>
<dbReference type="PROSITE" id="PS51679">
    <property type="entry name" value="SAM_MT_C5"/>
    <property type="match status" value="1"/>
</dbReference>
<sequence>MAEKLEFIQNKTPITFIDLFAGAGGISEGFLQSYTENRYFDFILASDINSNCELTHKVRYNCQLGLSTEFITEDIMSDSFLPHLLEKIGNKEIDVVTGGPSCQSFSLGGRRKLYDKRDNLFLHYLKVIRKLRPKYFVMENVAGILTKDKGKFKEAVMNEIRSIIDDKEVPRLLGFLEKTPMKSDFVHSCIIAKIKMELADDTNDEVYRNDFIQLIEAQYKSLTKQLAYQTSRSDRNVNTIRHGLNLLRRSKERESIINAIIQEKTEAYIDNDYFVKPMNKFIEFLDDDYIINNIRGAFGRIEDFEDYQEDVSELVDMIGLFPLSLDECFTTIKEYAENDIAEELYELTRDIRLYQIESPIVVNSSDYGVPQNRERVLFIGCRKDQPLIDNIPATIDKKDKVTVYEAIADLDFIGNGEERTEYERVKVDNRYLPQIKYRNADSSIGSEKCHTLYSDWSRIGRLGFRFDMDSAPFYVKNLDDLRSGKVMEGCHLYNHQTSLQNDDVKTRLEIIVKHGEYNDACKNELREQNVMSNKRNYTVLNPLGQSPTVVTMPDDFIHYSACRAMTVREMARLQSFDDSFVFQGKRTTGGDMRKKDIPQYTLVGNAVPPLMAKAIGDIILKNIR</sequence>
<keyword evidence="5" id="KW-0680">Restriction system</keyword>
<gene>
    <name evidence="8" type="ORF">SAMN05216462_1521</name>
</gene>
<comment type="catalytic activity">
    <reaction evidence="6">
        <text>a 2'-deoxycytidine in DNA + S-adenosyl-L-methionine = a 5-methyl-2'-deoxycytidine in DNA + S-adenosyl-L-homocysteine + H(+)</text>
        <dbReference type="Rhea" id="RHEA:13681"/>
        <dbReference type="Rhea" id="RHEA-COMP:11369"/>
        <dbReference type="Rhea" id="RHEA-COMP:11370"/>
        <dbReference type="ChEBI" id="CHEBI:15378"/>
        <dbReference type="ChEBI" id="CHEBI:57856"/>
        <dbReference type="ChEBI" id="CHEBI:59789"/>
        <dbReference type="ChEBI" id="CHEBI:85452"/>
        <dbReference type="ChEBI" id="CHEBI:85454"/>
        <dbReference type="EC" id="2.1.1.37"/>
    </reaction>
</comment>
<proteinExistence type="inferred from homology"/>
<dbReference type="SUPFAM" id="SSF53335">
    <property type="entry name" value="S-adenosyl-L-methionine-dependent methyltransferases"/>
    <property type="match status" value="2"/>
</dbReference>
<dbReference type="EMBL" id="FNRF01000002">
    <property type="protein sequence ID" value="SEA43144.1"/>
    <property type="molecule type" value="Genomic_DNA"/>
</dbReference>
<dbReference type="OrthoDB" id="32195at2"/>
<evidence type="ECO:0000256" key="6">
    <source>
        <dbReference type="ARBA" id="ARBA00047422"/>
    </source>
</evidence>
<dbReference type="GO" id="GO:0044027">
    <property type="term" value="P:negative regulation of gene expression via chromosomal CpG island methylation"/>
    <property type="evidence" value="ECO:0007669"/>
    <property type="project" value="TreeGrafter"/>
</dbReference>
<evidence type="ECO:0000313" key="8">
    <source>
        <dbReference type="EMBL" id="SEA43144.1"/>
    </source>
</evidence>
<dbReference type="InterPro" id="IPR050390">
    <property type="entry name" value="C5-Methyltransferase"/>
</dbReference>
<keyword evidence="3 7" id="KW-0808">Transferase</keyword>
<dbReference type="Gene3D" id="3.40.50.150">
    <property type="entry name" value="Vaccinia Virus protein VP39"/>
    <property type="match status" value="2"/>
</dbReference>
<dbReference type="GO" id="GO:0032259">
    <property type="term" value="P:methylation"/>
    <property type="evidence" value="ECO:0007669"/>
    <property type="project" value="UniProtKB-KW"/>
</dbReference>
<dbReference type="PANTHER" id="PTHR10629:SF52">
    <property type="entry name" value="DNA (CYTOSINE-5)-METHYLTRANSFERASE 1"/>
    <property type="match status" value="1"/>
</dbReference>
<protein>
    <recommendedName>
        <fullName evidence="1">DNA (cytosine-5-)-methyltransferase</fullName>
        <ecNumber evidence="1">2.1.1.37</ecNumber>
    </recommendedName>
</protein>
<evidence type="ECO:0000256" key="7">
    <source>
        <dbReference type="PROSITE-ProRule" id="PRU01016"/>
    </source>
</evidence>
<dbReference type="PROSITE" id="PS00095">
    <property type="entry name" value="C5_MTASE_2"/>
    <property type="match status" value="1"/>
</dbReference>
<dbReference type="Pfam" id="PF00145">
    <property type="entry name" value="DNA_methylase"/>
    <property type="match status" value="2"/>
</dbReference>
<organism evidence="8 9">
    <name type="scientific">Xylanibacter ruminicola</name>
    <name type="common">Prevotella ruminicola</name>
    <dbReference type="NCBI Taxonomy" id="839"/>
    <lineage>
        <taxon>Bacteria</taxon>
        <taxon>Pseudomonadati</taxon>
        <taxon>Bacteroidota</taxon>
        <taxon>Bacteroidia</taxon>
        <taxon>Bacteroidales</taxon>
        <taxon>Prevotellaceae</taxon>
        <taxon>Xylanibacter</taxon>
    </lineage>
</organism>
<comment type="similarity">
    <text evidence="7">Belongs to the class I-like SAM-binding methyltransferase superfamily. C5-methyltransferase family.</text>
</comment>
<dbReference type="Gene3D" id="3.90.120.10">
    <property type="entry name" value="DNA Methylase, subunit A, domain 2"/>
    <property type="match status" value="1"/>
</dbReference>
<dbReference type="Proteomes" id="UP000182257">
    <property type="component" value="Unassembled WGS sequence"/>
</dbReference>
<dbReference type="EC" id="2.1.1.37" evidence="1"/>
<dbReference type="InterPro" id="IPR029063">
    <property type="entry name" value="SAM-dependent_MTases_sf"/>
</dbReference>
<dbReference type="InterPro" id="IPR001525">
    <property type="entry name" value="C5_MeTfrase"/>
</dbReference>
<dbReference type="PRINTS" id="PR00105">
    <property type="entry name" value="C5METTRFRASE"/>
</dbReference>
<evidence type="ECO:0000256" key="5">
    <source>
        <dbReference type="ARBA" id="ARBA00022747"/>
    </source>
</evidence>
<evidence type="ECO:0000256" key="3">
    <source>
        <dbReference type="ARBA" id="ARBA00022679"/>
    </source>
</evidence>
<evidence type="ECO:0000256" key="4">
    <source>
        <dbReference type="ARBA" id="ARBA00022691"/>
    </source>
</evidence>
<evidence type="ECO:0000256" key="1">
    <source>
        <dbReference type="ARBA" id="ARBA00011975"/>
    </source>
</evidence>
<dbReference type="InterPro" id="IPR031303">
    <property type="entry name" value="C5_meth_CS"/>
</dbReference>
<dbReference type="GO" id="GO:0003886">
    <property type="term" value="F:DNA (cytosine-5-)-methyltransferase activity"/>
    <property type="evidence" value="ECO:0007669"/>
    <property type="project" value="UniProtKB-EC"/>
</dbReference>
<dbReference type="GO" id="GO:0009307">
    <property type="term" value="P:DNA restriction-modification system"/>
    <property type="evidence" value="ECO:0007669"/>
    <property type="project" value="UniProtKB-KW"/>
</dbReference>
<name>A0A1H4B525_XYLRU</name>
<dbReference type="PANTHER" id="PTHR10629">
    <property type="entry name" value="CYTOSINE-SPECIFIC METHYLTRANSFERASE"/>
    <property type="match status" value="1"/>
</dbReference>
<evidence type="ECO:0000256" key="2">
    <source>
        <dbReference type="ARBA" id="ARBA00022603"/>
    </source>
</evidence>
<dbReference type="AlphaFoldDB" id="A0A1H4B525"/>
<accession>A0A1H4B525</accession>
<reference evidence="8 9" key="1">
    <citation type="submission" date="2016-10" db="EMBL/GenBank/DDBJ databases">
        <authorList>
            <person name="de Groot N.N."/>
        </authorList>
    </citation>
    <scope>NUCLEOTIDE SEQUENCE [LARGE SCALE GENOMIC DNA]</scope>
    <source>
        <strain evidence="8 9">D31d</strain>
    </source>
</reference>
<feature type="active site" evidence="7">
    <location>
        <position position="102"/>
    </location>
</feature>
<evidence type="ECO:0000313" key="9">
    <source>
        <dbReference type="Proteomes" id="UP000182257"/>
    </source>
</evidence>
<dbReference type="GO" id="GO:0003677">
    <property type="term" value="F:DNA binding"/>
    <property type="evidence" value="ECO:0007669"/>
    <property type="project" value="TreeGrafter"/>
</dbReference>
<keyword evidence="4 7" id="KW-0949">S-adenosyl-L-methionine</keyword>
<dbReference type="RefSeq" id="WP_074760903.1">
    <property type="nucleotide sequence ID" value="NZ_FNRF01000002.1"/>
</dbReference>